<protein>
    <submittedName>
        <fullName evidence="1">Uncharacterized protein</fullName>
    </submittedName>
</protein>
<dbReference type="Proteomes" id="UP001595758">
    <property type="component" value="Unassembled WGS sequence"/>
</dbReference>
<accession>A0ABV8CFF7</accession>
<dbReference type="EMBL" id="JBHSAB010000019">
    <property type="protein sequence ID" value="MFC3909028.1"/>
    <property type="molecule type" value="Genomic_DNA"/>
</dbReference>
<proteinExistence type="predicted"/>
<evidence type="ECO:0000313" key="1">
    <source>
        <dbReference type="EMBL" id="MFC3909028.1"/>
    </source>
</evidence>
<sequence>MNDLPSSGELSDKAKKVFAEEAENLLLLYGLLDTPLNLDEQSVS</sequence>
<comment type="caution">
    <text evidence="1">The sequence shown here is derived from an EMBL/GenBank/DDBJ whole genome shotgun (WGS) entry which is preliminary data.</text>
</comment>
<keyword evidence="2" id="KW-1185">Reference proteome</keyword>
<name>A0ABV8CFF7_9GAMM</name>
<reference evidence="2" key="1">
    <citation type="journal article" date="2019" name="Int. J. Syst. Evol. Microbiol.">
        <title>The Global Catalogue of Microorganisms (GCM) 10K type strain sequencing project: providing services to taxonomists for standard genome sequencing and annotation.</title>
        <authorList>
            <consortium name="The Broad Institute Genomics Platform"/>
            <consortium name="The Broad Institute Genome Sequencing Center for Infectious Disease"/>
            <person name="Wu L."/>
            <person name="Ma J."/>
        </authorList>
    </citation>
    <scope>NUCLEOTIDE SEQUENCE [LARGE SCALE GENOMIC DNA]</scope>
    <source>
        <strain evidence="2">CCUG 59858</strain>
    </source>
</reference>
<organism evidence="1 2">
    <name type="scientific">Legionella dresdenensis</name>
    <dbReference type="NCBI Taxonomy" id="450200"/>
    <lineage>
        <taxon>Bacteria</taxon>
        <taxon>Pseudomonadati</taxon>
        <taxon>Pseudomonadota</taxon>
        <taxon>Gammaproteobacteria</taxon>
        <taxon>Legionellales</taxon>
        <taxon>Legionellaceae</taxon>
        <taxon>Legionella</taxon>
    </lineage>
</organism>
<evidence type="ECO:0000313" key="2">
    <source>
        <dbReference type="Proteomes" id="UP001595758"/>
    </source>
</evidence>
<dbReference type="RefSeq" id="WP_382342864.1">
    <property type="nucleotide sequence ID" value="NZ_JBHSAB010000019.1"/>
</dbReference>
<gene>
    <name evidence="1" type="ORF">ACFORL_08075</name>
</gene>